<comment type="caution">
    <text evidence="1">The sequence shown here is derived from an EMBL/GenBank/DDBJ whole genome shotgun (WGS) entry which is preliminary data.</text>
</comment>
<dbReference type="EMBL" id="CM042014">
    <property type="protein sequence ID" value="KAI3721622.1"/>
    <property type="molecule type" value="Genomic_DNA"/>
</dbReference>
<name>A0ACB9BGW1_CICIN</name>
<gene>
    <name evidence="1" type="ORF">L2E82_32639</name>
</gene>
<accession>A0ACB9BGW1</accession>
<sequence length="172" mass="20588">MESQILSHNVSNLPENVLIKNTITSETHHVTPNQPAKKQTRQWAAWTCQEQESFFNALRQFGKNFEKITLRVQTKNKDQVRHYYYRLVRRMNKLLGPQLSLDAKNSKDTNAAMLRWWSLLKKHSCKASKLHLKPRRFKIFLETLEHQLLKDRKKNTIKQTRQRRIKNGKRLQ</sequence>
<evidence type="ECO:0000313" key="2">
    <source>
        <dbReference type="Proteomes" id="UP001055811"/>
    </source>
</evidence>
<organism evidence="1 2">
    <name type="scientific">Cichorium intybus</name>
    <name type="common">Chicory</name>
    <dbReference type="NCBI Taxonomy" id="13427"/>
    <lineage>
        <taxon>Eukaryota</taxon>
        <taxon>Viridiplantae</taxon>
        <taxon>Streptophyta</taxon>
        <taxon>Embryophyta</taxon>
        <taxon>Tracheophyta</taxon>
        <taxon>Spermatophyta</taxon>
        <taxon>Magnoliopsida</taxon>
        <taxon>eudicotyledons</taxon>
        <taxon>Gunneridae</taxon>
        <taxon>Pentapetalae</taxon>
        <taxon>asterids</taxon>
        <taxon>campanulids</taxon>
        <taxon>Asterales</taxon>
        <taxon>Asteraceae</taxon>
        <taxon>Cichorioideae</taxon>
        <taxon>Cichorieae</taxon>
        <taxon>Cichoriinae</taxon>
        <taxon>Cichorium</taxon>
    </lineage>
</organism>
<dbReference type="Proteomes" id="UP001055811">
    <property type="component" value="Linkage Group LG06"/>
</dbReference>
<reference evidence="1 2" key="2">
    <citation type="journal article" date="2022" name="Mol. Ecol. Resour.">
        <title>The genomes of chicory, endive, great burdock and yacon provide insights into Asteraceae paleo-polyploidization history and plant inulin production.</title>
        <authorList>
            <person name="Fan W."/>
            <person name="Wang S."/>
            <person name="Wang H."/>
            <person name="Wang A."/>
            <person name="Jiang F."/>
            <person name="Liu H."/>
            <person name="Zhao H."/>
            <person name="Xu D."/>
            <person name="Zhang Y."/>
        </authorList>
    </citation>
    <scope>NUCLEOTIDE SEQUENCE [LARGE SCALE GENOMIC DNA]</scope>
    <source>
        <strain evidence="2">cv. Punajuju</strain>
        <tissue evidence="1">Leaves</tissue>
    </source>
</reference>
<reference evidence="2" key="1">
    <citation type="journal article" date="2022" name="Mol. Ecol. Resour.">
        <title>The genomes of chicory, endive, great burdock and yacon provide insights into Asteraceae palaeo-polyploidization history and plant inulin production.</title>
        <authorList>
            <person name="Fan W."/>
            <person name="Wang S."/>
            <person name="Wang H."/>
            <person name="Wang A."/>
            <person name="Jiang F."/>
            <person name="Liu H."/>
            <person name="Zhao H."/>
            <person name="Xu D."/>
            <person name="Zhang Y."/>
        </authorList>
    </citation>
    <scope>NUCLEOTIDE SEQUENCE [LARGE SCALE GENOMIC DNA]</scope>
    <source>
        <strain evidence="2">cv. Punajuju</strain>
    </source>
</reference>
<keyword evidence="2" id="KW-1185">Reference proteome</keyword>
<proteinExistence type="predicted"/>
<protein>
    <submittedName>
        <fullName evidence="1">Uncharacterized protein</fullName>
    </submittedName>
</protein>
<evidence type="ECO:0000313" key="1">
    <source>
        <dbReference type="EMBL" id="KAI3721622.1"/>
    </source>
</evidence>